<feature type="transmembrane region" description="Helical" evidence="7">
    <location>
        <begin position="300"/>
        <end position="323"/>
    </location>
</feature>
<dbReference type="PIRSF" id="PIRSF006060">
    <property type="entry name" value="AA_transporter"/>
    <property type="match status" value="1"/>
</dbReference>
<keyword evidence="9" id="KW-1185">Reference proteome</keyword>
<reference evidence="8 9" key="1">
    <citation type="journal article" date="2016" name="Mol. Biol. Evol.">
        <title>Comparative Genomics of Early-Diverging Mushroom-Forming Fungi Provides Insights into the Origins of Lignocellulose Decay Capabilities.</title>
        <authorList>
            <person name="Nagy L.G."/>
            <person name="Riley R."/>
            <person name="Tritt A."/>
            <person name="Adam C."/>
            <person name="Daum C."/>
            <person name="Floudas D."/>
            <person name="Sun H."/>
            <person name="Yadav J.S."/>
            <person name="Pangilinan J."/>
            <person name="Larsson K.H."/>
            <person name="Matsuura K."/>
            <person name="Barry K."/>
            <person name="Labutti K."/>
            <person name="Kuo R."/>
            <person name="Ohm R.A."/>
            <person name="Bhattacharya S.S."/>
            <person name="Shirouzu T."/>
            <person name="Yoshinaga Y."/>
            <person name="Martin F.M."/>
            <person name="Grigoriev I.V."/>
            <person name="Hibbett D.S."/>
        </authorList>
    </citation>
    <scope>NUCLEOTIDE SEQUENCE [LARGE SCALE GENOMIC DNA]</scope>
    <source>
        <strain evidence="8 9">HHB12733</strain>
    </source>
</reference>
<feature type="region of interest" description="Disordered" evidence="6">
    <location>
        <begin position="553"/>
        <end position="572"/>
    </location>
</feature>
<feature type="transmembrane region" description="Helical" evidence="7">
    <location>
        <begin position="187"/>
        <end position="205"/>
    </location>
</feature>
<feature type="transmembrane region" description="Helical" evidence="7">
    <location>
        <begin position="62"/>
        <end position="87"/>
    </location>
</feature>
<dbReference type="PANTHER" id="PTHR45649">
    <property type="entry name" value="AMINO-ACID PERMEASE BAT1"/>
    <property type="match status" value="1"/>
</dbReference>
<dbReference type="STRING" id="1353952.A0A165FU32"/>
<feature type="transmembrane region" description="Helical" evidence="7">
    <location>
        <begin position="260"/>
        <end position="280"/>
    </location>
</feature>
<feature type="transmembrane region" description="Helical" evidence="7">
    <location>
        <begin position="338"/>
        <end position="365"/>
    </location>
</feature>
<dbReference type="InParanoid" id="A0A165FU32"/>
<dbReference type="GO" id="GO:0016020">
    <property type="term" value="C:membrane"/>
    <property type="evidence" value="ECO:0007669"/>
    <property type="project" value="UniProtKB-SubCell"/>
</dbReference>
<evidence type="ECO:0000256" key="6">
    <source>
        <dbReference type="SAM" id="MobiDB-lite"/>
    </source>
</evidence>
<feature type="transmembrane region" description="Helical" evidence="7">
    <location>
        <begin position="217"/>
        <end position="236"/>
    </location>
</feature>
<evidence type="ECO:0000256" key="7">
    <source>
        <dbReference type="SAM" id="Phobius"/>
    </source>
</evidence>
<keyword evidence="4 7" id="KW-1133">Transmembrane helix</keyword>
<dbReference type="Proteomes" id="UP000076842">
    <property type="component" value="Unassembled WGS sequence"/>
</dbReference>
<dbReference type="OrthoDB" id="4476201at2759"/>
<evidence type="ECO:0000313" key="9">
    <source>
        <dbReference type="Proteomes" id="UP000076842"/>
    </source>
</evidence>
<accession>A0A165FU32</accession>
<evidence type="ECO:0000313" key="8">
    <source>
        <dbReference type="EMBL" id="KZT57204.1"/>
    </source>
</evidence>
<gene>
    <name evidence="8" type="ORF">CALCODRAFT_517666</name>
</gene>
<dbReference type="InterPro" id="IPR002293">
    <property type="entry name" value="AA/rel_permease1"/>
</dbReference>
<name>A0A165FU32_9BASI</name>
<evidence type="ECO:0000256" key="1">
    <source>
        <dbReference type="ARBA" id="ARBA00004141"/>
    </source>
</evidence>
<comment type="subcellular location">
    <subcellularLocation>
        <location evidence="1">Membrane</location>
        <topology evidence="1">Multi-pass membrane protein</topology>
    </subcellularLocation>
</comment>
<keyword evidence="5 7" id="KW-0472">Membrane</keyword>
<evidence type="ECO:0000256" key="3">
    <source>
        <dbReference type="ARBA" id="ARBA00022692"/>
    </source>
</evidence>
<feature type="transmembrane region" description="Helical" evidence="7">
    <location>
        <begin position="470"/>
        <end position="492"/>
    </location>
</feature>
<dbReference type="AlphaFoldDB" id="A0A165FU32"/>
<feature type="transmembrane region" description="Helical" evidence="7">
    <location>
        <begin position="428"/>
        <end position="449"/>
    </location>
</feature>
<protein>
    <submittedName>
        <fullName evidence="8">Amino acid transporter</fullName>
    </submittedName>
</protein>
<evidence type="ECO:0000256" key="2">
    <source>
        <dbReference type="ARBA" id="ARBA00022448"/>
    </source>
</evidence>
<sequence length="572" mass="61787">MAHLETKESREQHNLDLEKLASKQVTSVFNPGEYGLVEDHDMSDDEARLVALGYKQEFRREFSVWTSFGVSFSVLGLLPSIATTLWYGLGYSGTAGMTWGWIVAMCGIQCVAQSMAELASSMPTSGGLYYAAAVLAPDGWGPLCSWITGWSNWIGQVTGAPSVDFGCAQMILAAASILHPDYVPQTWHTFLLTVGLLIVHGAISSMPTKYIAHFNSVSTWLNMSILVIVVILIPAATTNRNPRFNSNADVWGTITNGTEWPNGIAVLMSFISVIWTMSGYDAPFHLSEECSNAAIASPRAIVLTAEVGGVLGFILNLVISYTVVDIDAVLTSDLGQPFVAYCLQVLAVEGALAVTALTIVCSFMMGQGCMVAASRVTYAYARDGVFPLSDRIWSKVNKTTQTPVNAVWMNTVIGILLMLLIFAGPLAIGAIFSIGAIGAYVAFTLPVTLRTFVVGNRFRPGPWHLGRFSYASGVIATSFTLLMMPILCFPTVTGPDLNAQSMNYTCLVWGGPMFLAMIWWVVDAHKWFKGPRVNVEHKMLQKASDLVPTGTRVSEVGDGSDSNGHTVVPVKA</sequence>
<evidence type="ECO:0000256" key="5">
    <source>
        <dbReference type="ARBA" id="ARBA00023136"/>
    </source>
</evidence>
<keyword evidence="3 7" id="KW-0812">Transmembrane</keyword>
<feature type="transmembrane region" description="Helical" evidence="7">
    <location>
        <begin position="504"/>
        <end position="522"/>
    </location>
</feature>
<proteinExistence type="predicted"/>
<dbReference type="PANTHER" id="PTHR45649:SF29">
    <property type="entry name" value="AMINO ACID TRANSPORTER (EUROFUNG)"/>
    <property type="match status" value="1"/>
</dbReference>
<organism evidence="8 9">
    <name type="scientific">Calocera cornea HHB12733</name>
    <dbReference type="NCBI Taxonomy" id="1353952"/>
    <lineage>
        <taxon>Eukaryota</taxon>
        <taxon>Fungi</taxon>
        <taxon>Dikarya</taxon>
        <taxon>Basidiomycota</taxon>
        <taxon>Agaricomycotina</taxon>
        <taxon>Dacrymycetes</taxon>
        <taxon>Dacrymycetales</taxon>
        <taxon>Dacrymycetaceae</taxon>
        <taxon>Calocera</taxon>
    </lineage>
</organism>
<keyword evidence="2" id="KW-0813">Transport</keyword>
<dbReference type="FunFam" id="1.20.1740.10:FF:000046">
    <property type="entry name" value="Amino-acid permease, putative"/>
    <property type="match status" value="1"/>
</dbReference>
<dbReference type="Gene3D" id="1.20.1740.10">
    <property type="entry name" value="Amino acid/polyamine transporter I"/>
    <property type="match status" value="1"/>
</dbReference>
<dbReference type="Pfam" id="PF13520">
    <property type="entry name" value="AA_permease_2"/>
    <property type="match status" value="1"/>
</dbReference>
<dbReference type="GO" id="GO:0015101">
    <property type="term" value="F:organic cation transmembrane transporter activity"/>
    <property type="evidence" value="ECO:0007669"/>
    <property type="project" value="UniProtKB-ARBA"/>
</dbReference>
<evidence type="ECO:0000256" key="4">
    <source>
        <dbReference type="ARBA" id="ARBA00022989"/>
    </source>
</evidence>
<dbReference type="EMBL" id="KV423967">
    <property type="protein sequence ID" value="KZT57204.1"/>
    <property type="molecule type" value="Genomic_DNA"/>
</dbReference>
<feature type="transmembrane region" description="Helical" evidence="7">
    <location>
        <begin position="404"/>
        <end position="422"/>
    </location>
</feature>